<dbReference type="GO" id="GO:0005829">
    <property type="term" value="C:cytosol"/>
    <property type="evidence" value="ECO:0007669"/>
    <property type="project" value="TreeGrafter"/>
</dbReference>
<name>A0A561E0Y0_9MICO</name>
<dbReference type="EC" id="5.4.99.62" evidence="2"/>
<reference evidence="6 7" key="1">
    <citation type="submission" date="2019-06" db="EMBL/GenBank/DDBJ databases">
        <title>Sequencing the genomes of 1000 actinobacteria strains.</title>
        <authorList>
            <person name="Klenk H.-P."/>
        </authorList>
    </citation>
    <scope>NUCLEOTIDE SEQUENCE [LARGE SCALE GENOMIC DNA]</scope>
    <source>
        <strain evidence="6 7">DSM 19560</strain>
    </source>
</reference>
<dbReference type="GO" id="GO:0048029">
    <property type="term" value="F:monosaccharide binding"/>
    <property type="evidence" value="ECO:0007669"/>
    <property type="project" value="InterPro"/>
</dbReference>
<dbReference type="GO" id="GO:0019303">
    <property type="term" value="P:D-ribose catabolic process"/>
    <property type="evidence" value="ECO:0007669"/>
    <property type="project" value="TreeGrafter"/>
</dbReference>
<keyword evidence="4" id="KW-0413">Isomerase</keyword>
<evidence type="ECO:0000256" key="4">
    <source>
        <dbReference type="ARBA" id="ARBA00023235"/>
    </source>
</evidence>
<dbReference type="RefSeq" id="WP_145229845.1">
    <property type="nucleotide sequence ID" value="NZ_VIVQ01000003.1"/>
</dbReference>
<comment type="catalytic activity">
    <reaction evidence="1">
        <text>beta-D-ribopyranose = beta-D-ribofuranose</text>
        <dbReference type="Rhea" id="RHEA:25432"/>
        <dbReference type="ChEBI" id="CHEBI:27476"/>
        <dbReference type="ChEBI" id="CHEBI:47002"/>
        <dbReference type="EC" id="5.4.99.62"/>
    </reaction>
</comment>
<evidence type="ECO:0000256" key="5">
    <source>
        <dbReference type="ARBA" id="ARBA00023277"/>
    </source>
</evidence>
<accession>A0A561E0Y0</accession>
<organism evidence="6 7">
    <name type="scientific">Rudaeicoccus suwonensis</name>
    <dbReference type="NCBI Taxonomy" id="657409"/>
    <lineage>
        <taxon>Bacteria</taxon>
        <taxon>Bacillati</taxon>
        <taxon>Actinomycetota</taxon>
        <taxon>Actinomycetes</taxon>
        <taxon>Micrococcales</taxon>
        <taxon>Dermacoccaceae</taxon>
        <taxon>Rudaeicoccus</taxon>
    </lineage>
</organism>
<keyword evidence="5" id="KW-0119">Carbohydrate metabolism</keyword>
<dbReference type="InterPro" id="IPR023064">
    <property type="entry name" value="D-ribose_pyranase"/>
</dbReference>
<dbReference type="Pfam" id="PF05025">
    <property type="entry name" value="RbsD_FucU"/>
    <property type="match status" value="1"/>
</dbReference>
<dbReference type="Gene3D" id="3.40.1650.10">
    <property type="entry name" value="RbsD-like domain"/>
    <property type="match status" value="1"/>
</dbReference>
<dbReference type="InterPro" id="IPR007721">
    <property type="entry name" value="RbsD_FucU"/>
</dbReference>
<dbReference type="PANTHER" id="PTHR37831">
    <property type="entry name" value="D-RIBOSE PYRANASE"/>
    <property type="match status" value="1"/>
</dbReference>
<dbReference type="PANTHER" id="PTHR37831:SF1">
    <property type="entry name" value="D-RIBOSE PYRANASE"/>
    <property type="match status" value="1"/>
</dbReference>
<evidence type="ECO:0000256" key="1">
    <source>
        <dbReference type="ARBA" id="ARBA00000223"/>
    </source>
</evidence>
<dbReference type="GO" id="GO:0062193">
    <property type="term" value="F:D-ribose pyranase activity"/>
    <property type="evidence" value="ECO:0007669"/>
    <property type="project" value="UniProtKB-EC"/>
</dbReference>
<sequence length="131" mass="14188">MIRTGVVHAELARHLAGLRHTEHFVVCDSGLPFADVPCVDLGYRYGAASFADVVSTVIPAVVIEASWISEQMPQLNPDNLAVLYDVGLTPESIDHDEFKARALTAKFAVRTGEATFYANVICRAGVPFDSP</sequence>
<evidence type="ECO:0000313" key="6">
    <source>
        <dbReference type="EMBL" id="TWE09296.1"/>
    </source>
</evidence>
<dbReference type="Proteomes" id="UP000318297">
    <property type="component" value="Unassembled WGS sequence"/>
</dbReference>
<dbReference type="EMBL" id="VIVQ01000003">
    <property type="protein sequence ID" value="TWE09296.1"/>
    <property type="molecule type" value="Genomic_DNA"/>
</dbReference>
<proteinExistence type="predicted"/>
<evidence type="ECO:0000256" key="3">
    <source>
        <dbReference type="ARBA" id="ARBA00022490"/>
    </source>
</evidence>
<comment type="caution">
    <text evidence="6">The sequence shown here is derived from an EMBL/GenBank/DDBJ whole genome shotgun (WGS) entry which is preliminary data.</text>
</comment>
<keyword evidence="3" id="KW-0963">Cytoplasm</keyword>
<evidence type="ECO:0000313" key="7">
    <source>
        <dbReference type="Proteomes" id="UP000318297"/>
    </source>
</evidence>
<keyword evidence="7" id="KW-1185">Reference proteome</keyword>
<dbReference type="SUPFAM" id="SSF102546">
    <property type="entry name" value="RbsD-like"/>
    <property type="match status" value="1"/>
</dbReference>
<evidence type="ECO:0000256" key="2">
    <source>
        <dbReference type="ARBA" id="ARBA00012862"/>
    </source>
</evidence>
<dbReference type="OrthoDB" id="9805009at2"/>
<protein>
    <recommendedName>
        <fullName evidence="2">D-ribose pyranase</fullName>
        <ecNumber evidence="2">5.4.99.62</ecNumber>
    </recommendedName>
</protein>
<gene>
    <name evidence="6" type="ORF">BKA23_2996</name>
</gene>
<dbReference type="InterPro" id="IPR023750">
    <property type="entry name" value="RbsD-like_sf"/>
</dbReference>
<dbReference type="GO" id="GO:0016872">
    <property type="term" value="F:intramolecular lyase activity"/>
    <property type="evidence" value="ECO:0007669"/>
    <property type="project" value="InterPro"/>
</dbReference>
<dbReference type="AlphaFoldDB" id="A0A561E0Y0"/>